<proteinExistence type="inferred from homology"/>
<dbReference type="EMBL" id="JARBDR010000337">
    <property type="protein sequence ID" value="KAJ8315274.1"/>
    <property type="molecule type" value="Genomic_DNA"/>
</dbReference>
<dbReference type="PROSITE" id="PS00237">
    <property type="entry name" value="G_PROTEIN_RECEP_F1_1"/>
    <property type="match status" value="1"/>
</dbReference>
<protein>
    <recommendedName>
        <fullName evidence="13">G-protein coupled receptors family 1 profile domain-containing protein</fullName>
    </recommendedName>
</protein>
<feature type="domain" description="G-protein coupled receptors family 1 profile" evidence="13">
    <location>
        <begin position="73"/>
        <end position="258"/>
    </location>
</feature>
<dbReference type="Pfam" id="PF00001">
    <property type="entry name" value="7tm_1"/>
    <property type="match status" value="1"/>
</dbReference>
<evidence type="ECO:0000256" key="3">
    <source>
        <dbReference type="ARBA" id="ARBA00022692"/>
    </source>
</evidence>
<keyword evidence="7" id="KW-1015">Disulfide bond</keyword>
<keyword evidence="4 12" id="KW-1133">Transmembrane helix</keyword>
<evidence type="ECO:0000256" key="6">
    <source>
        <dbReference type="ARBA" id="ARBA00023136"/>
    </source>
</evidence>
<evidence type="ECO:0000256" key="11">
    <source>
        <dbReference type="RuleBase" id="RU000688"/>
    </source>
</evidence>
<dbReference type="InterPro" id="IPR000276">
    <property type="entry name" value="GPCR_Rhodpsn"/>
</dbReference>
<accession>A0ABQ9FD91</accession>
<keyword evidence="15" id="KW-1185">Reference proteome</keyword>
<dbReference type="PRINTS" id="PR01565">
    <property type="entry name" value="NEUROMEDINUR"/>
</dbReference>
<evidence type="ECO:0000313" key="14">
    <source>
        <dbReference type="EMBL" id="KAJ8315274.1"/>
    </source>
</evidence>
<evidence type="ECO:0000256" key="9">
    <source>
        <dbReference type="ARBA" id="ARBA00023180"/>
    </source>
</evidence>
<evidence type="ECO:0000256" key="2">
    <source>
        <dbReference type="ARBA" id="ARBA00022475"/>
    </source>
</evidence>
<dbReference type="PANTHER" id="PTHR24243">
    <property type="entry name" value="G-PROTEIN COUPLED RECEPTOR"/>
    <property type="match status" value="1"/>
</dbReference>
<feature type="transmembrane region" description="Helical" evidence="12">
    <location>
        <begin position="174"/>
        <end position="194"/>
    </location>
</feature>
<comment type="caution">
    <text evidence="14">The sequence shown here is derived from an EMBL/GenBank/DDBJ whole genome shotgun (WGS) entry which is preliminary data.</text>
</comment>
<evidence type="ECO:0000259" key="13">
    <source>
        <dbReference type="PROSITE" id="PS50262"/>
    </source>
</evidence>
<evidence type="ECO:0000256" key="12">
    <source>
        <dbReference type="SAM" id="Phobius"/>
    </source>
</evidence>
<keyword evidence="6 12" id="KW-0472">Membrane</keyword>
<dbReference type="InterPro" id="IPR005390">
    <property type="entry name" value="NeuromedU_rcpt"/>
</dbReference>
<feature type="transmembrane region" description="Helical" evidence="12">
    <location>
        <begin position="223"/>
        <end position="243"/>
    </location>
</feature>
<keyword evidence="10 11" id="KW-0807">Transducer</keyword>
<gene>
    <name evidence="14" type="ORF">KUTeg_007424</name>
</gene>
<evidence type="ECO:0000256" key="10">
    <source>
        <dbReference type="ARBA" id="ARBA00023224"/>
    </source>
</evidence>
<dbReference type="Gene3D" id="1.20.1070.10">
    <property type="entry name" value="Rhodopsin 7-helix transmembrane proteins"/>
    <property type="match status" value="1"/>
</dbReference>
<dbReference type="PROSITE" id="PS50262">
    <property type="entry name" value="G_PROTEIN_RECEP_F1_2"/>
    <property type="match status" value="1"/>
</dbReference>
<keyword evidence="9" id="KW-0325">Glycoprotein</keyword>
<evidence type="ECO:0000256" key="4">
    <source>
        <dbReference type="ARBA" id="ARBA00022989"/>
    </source>
</evidence>
<keyword evidence="2" id="KW-1003">Cell membrane</keyword>
<dbReference type="PRINTS" id="PR00237">
    <property type="entry name" value="GPCRRHODOPSN"/>
</dbReference>
<keyword evidence="8 11" id="KW-0675">Receptor</keyword>
<evidence type="ECO:0000256" key="8">
    <source>
        <dbReference type="ARBA" id="ARBA00023170"/>
    </source>
</evidence>
<comment type="similarity">
    <text evidence="11">Belongs to the G-protein coupled receptor 1 family.</text>
</comment>
<organism evidence="14 15">
    <name type="scientific">Tegillarca granosa</name>
    <name type="common">Malaysian cockle</name>
    <name type="synonym">Anadara granosa</name>
    <dbReference type="NCBI Taxonomy" id="220873"/>
    <lineage>
        <taxon>Eukaryota</taxon>
        <taxon>Metazoa</taxon>
        <taxon>Spiralia</taxon>
        <taxon>Lophotrochozoa</taxon>
        <taxon>Mollusca</taxon>
        <taxon>Bivalvia</taxon>
        <taxon>Autobranchia</taxon>
        <taxon>Pteriomorphia</taxon>
        <taxon>Arcoida</taxon>
        <taxon>Arcoidea</taxon>
        <taxon>Arcidae</taxon>
        <taxon>Tegillarca</taxon>
    </lineage>
</organism>
<feature type="transmembrane region" description="Helical" evidence="12">
    <location>
        <begin position="57"/>
        <end position="81"/>
    </location>
</feature>
<keyword evidence="5 11" id="KW-0297">G-protein coupled receptor</keyword>
<keyword evidence="3 11" id="KW-0812">Transmembrane</keyword>
<dbReference type="SUPFAM" id="SSF81321">
    <property type="entry name" value="Family A G protein-coupled receptor-like"/>
    <property type="match status" value="1"/>
</dbReference>
<evidence type="ECO:0000256" key="7">
    <source>
        <dbReference type="ARBA" id="ARBA00023157"/>
    </source>
</evidence>
<reference evidence="14 15" key="1">
    <citation type="submission" date="2022-12" db="EMBL/GenBank/DDBJ databases">
        <title>Chromosome-level genome of Tegillarca granosa.</title>
        <authorList>
            <person name="Kim J."/>
        </authorList>
    </citation>
    <scope>NUCLEOTIDE SEQUENCE [LARGE SCALE GENOMIC DNA]</scope>
    <source>
        <strain evidence="14">Teg-2019</strain>
        <tissue evidence="14">Adductor muscle</tissue>
    </source>
</reference>
<dbReference type="InterPro" id="IPR017452">
    <property type="entry name" value="GPCR_Rhodpsn_7TM"/>
</dbReference>
<evidence type="ECO:0000256" key="5">
    <source>
        <dbReference type="ARBA" id="ARBA00023040"/>
    </source>
</evidence>
<name>A0ABQ9FD91_TEGGR</name>
<sequence length="258" mass="29939">MLNGSDDFITNKYNIFINTNISEDEYAHVKVNLSDFDLELHINSYIGERRKGLSSTIILTIVYVGIFLSGLMGNLCTCVVVWKNIYMHTVTNYYLTSLAISDILMLIFALPPEVYTIWEAYPWRLGEPFCIFKSFLLESTSYASVLTITGFTIERYIAICHPMLGQNVSRQSRAVKCIAVIWAVATISALPYPIHTRTFYYLEDPRNKSPIPDTLLCNIPLQWHNRMIIMFQVSTFAFLLFTYDYNYNYVYSYWTEIT</sequence>
<feature type="transmembrane region" description="Helical" evidence="12">
    <location>
        <begin position="131"/>
        <end position="153"/>
    </location>
</feature>
<evidence type="ECO:0000256" key="1">
    <source>
        <dbReference type="ARBA" id="ARBA00004651"/>
    </source>
</evidence>
<evidence type="ECO:0000313" key="15">
    <source>
        <dbReference type="Proteomes" id="UP001217089"/>
    </source>
</evidence>
<feature type="transmembrane region" description="Helical" evidence="12">
    <location>
        <begin position="93"/>
        <end position="111"/>
    </location>
</feature>
<comment type="subcellular location">
    <subcellularLocation>
        <location evidence="1">Cell membrane</location>
        <topology evidence="1">Multi-pass membrane protein</topology>
    </subcellularLocation>
</comment>
<dbReference type="PANTHER" id="PTHR24243:SF208">
    <property type="entry name" value="PYROKININ-1 RECEPTOR"/>
    <property type="match status" value="1"/>
</dbReference>
<dbReference type="Proteomes" id="UP001217089">
    <property type="component" value="Unassembled WGS sequence"/>
</dbReference>